<name>A0A0G4HDQ5_9ALVE</name>
<dbReference type="AlphaFoldDB" id="A0A0G4HDQ5"/>
<evidence type="ECO:0008006" key="2">
    <source>
        <dbReference type="Google" id="ProtNLM"/>
    </source>
</evidence>
<evidence type="ECO:0000313" key="1">
    <source>
        <dbReference type="EMBL" id="CEM41933.1"/>
    </source>
</evidence>
<organism evidence="1">
    <name type="scientific">Chromera velia CCMP2878</name>
    <dbReference type="NCBI Taxonomy" id="1169474"/>
    <lineage>
        <taxon>Eukaryota</taxon>
        <taxon>Sar</taxon>
        <taxon>Alveolata</taxon>
        <taxon>Colpodellida</taxon>
        <taxon>Chromeraceae</taxon>
        <taxon>Chromera</taxon>
    </lineage>
</organism>
<proteinExistence type="predicted"/>
<sequence length="189" mass="20868">MEARVSQFLSDSQKPLDAKTLKEIDKLRKFLFKNQGYRFGDKEQGQLFEAVQTHASRLAASPEEAQRNAALQLVDDALKMPFNVFGTAHKKKLLNWYHKLTPDEKGGGKSTGDGEASRLHVDLIEISTSGTLTFMSADGETREVQADSLPESVDFKSVQEAFEKGMPVEAYIDPGTSAVISLEVTQQST</sequence>
<dbReference type="VEuPathDB" id="CryptoDB:Cvel_26385"/>
<reference evidence="1" key="1">
    <citation type="submission" date="2014-11" db="EMBL/GenBank/DDBJ databases">
        <authorList>
            <person name="Otto D Thomas"/>
            <person name="Naeem Raeece"/>
        </authorList>
    </citation>
    <scope>NUCLEOTIDE SEQUENCE</scope>
</reference>
<gene>
    <name evidence="1" type="ORF">Cvel_26385</name>
</gene>
<accession>A0A0G4HDQ5</accession>
<dbReference type="EMBL" id="CDMZ01002341">
    <property type="protein sequence ID" value="CEM41933.1"/>
    <property type="molecule type" value="Genomic_DNA"/>
</dbReference>
<protein>
    <recommendedName>
        <fullName evidence="2">Translation elongation factor IF5A C-terminal domain-containing protein</fullName>
    </recommendedName>
</protein>